<dbReference type="RefSeq" id="WP_344593035.1">
    <property type="nucleotide sequence ID" value="NZ_BAAARW010000020.1"/>
</dbReference>
<dbReference type="EMBL" id="BAAARW010000020">
    <property type="protein sequence ID" value="GAA2435185.1"/>
    <property type="molecule type" value="Genomic_DNA"/>
</dbReference>
<proteinExistence type="predicted"/>
<keyword evidence="1" id="KW-0472">Membrane</keyword>
<feature type="transmembrane region" description="Helical" evidence="1">
    <location>
        <begin position="159"/>
        <end position="176"/>
    </location>
</feature>
<keyword evidence="1" id="KW-1133">Transmembrane helix</keyword>
<feature type="transmembrane region" description="Helical" evidence="1">
    <location>
        <begin position="121"/>
        <end position="139"/>
    </location>
</feature>
<feature type="transmembrane region" description="Helical" evidence="1">
    <location>
        <begin position="68"/>
        <end position="88"/>
    </location>
</feature>
<feature type="transmembrane region" description="Helical" evidence="1">
    <location>
        <begin position="100"/>
        <end position="116"/>
    </location>
</feature>
<dbReference type="Proteomes" id="UP001501231">
    <property type="component" value="Unassembled WGS sequence"/>
</dbReference>
<sequence>MSGALERRYELLLRCYPAAYRAEHGAEIVGTLLAAAEPGRRVPPLREAAALVREGLTARARRTVEGPVPWWADGLHLGVLVLAVVHLVHAFADIVLQGRSAWAWVAASVALVLALLRGKVWLALPLALAVALTVSRSMLFGPEATSSLGLNQATVHHSWVSLTPYWLMAAGTMALAARRSRDLRVRSWWWVAVPAATVGADALLGIELYSGLGSLGRAGLEGGLLLAGIWLTWATRSPRWALAAALYVLPGELSTLVNLSWTGGSTVVAAYWAVLAGLLLAMAATAVRGRAHGAGSGQER</sequence>
<evidence type="ECO:0000313" key="2">
    <source>
        <dbReference type="EMBL" id="GAA2435185.1"/>
    </source>
</evidence>
<keyword evidence="3" id="KW-1185">Reference proteome</keyword>
<reference evidence="2 3" key="1">
    <citation type="journal article" date="2019" name="Int. J. Syst. Evol. Microbiol.">
        <title>The Global Catalogue of Microorganisms (GCM) 10K type strain sequencing project: providing services to taxonomists for standard genome sequencing and annotation.</title>
        <authorList>
            <consortium name="The Broad Institute Genomics Platform"/>
            <consortium name="The Broad Institute Genome Sequencing Center for Infectious Disease"/>
            <person name="Wu L."/>
            <person name="Ma J."/>
        </authorList>
    </citation>
    <scope>NUCLEOTIDE SEQUENCE [LARGE SCALE GENOMIC DNA]</scope>
    <source>
        <strain evidence="2 3">JCM 3325</strain>
    </source>
</reference>
<protein>
    <submittedName>
        <fullName evidence="2">Uncharacterized protein</fullName>
    </submittedName>
</protein>
<accession>A0ABN3JQL7</accession>
<feature type="transmembrane region" description="Helical" evidence="1">
    <location>
        <begin position="267"/>
        <end position="287"/>
    </location>
</feature>
<keyword evidence="1" id="KW-0812">Transmembrane</keyword>
<comment type="caution">
    <text evidence="2">The sequence shown here is derived from an EMBL/GenBank/DDBJ whole genome shotgun (WGS) entry which is preliminary data.</text>
</comment>
<name>A0ABN3JQL7_9ACTN</name>
<evidence type="ECO:0000256" key="1">
    <source>
        <dbReference type="SAM" id="Phobius"/>
    </source>
</evidence>
<evidence type="ECO:0000313" key="3">
    <source>
        <dbReference type="Proteomes" id="UP001501231"/>
    </source>
</evidence>
<feature type="transmembrane region" description="Helical" evidence="1">
    <location>
        <begin position="188"/>
        <end position="209"/>
    </location>
</feature>
<gene>
    <name evidence="2" type="ORF">GCM10010191_57260</name>
</gene>
<organism evidence="2 3">
    <name type="scientific">Actinomadura vinacea</name>
    <dbReference type="NCBI Taxonomy" id="115336"/>
    <lineage>
        <taxon>Bacteria</taxon>
        <taxon>Bacillati</taxon>
        <taxon>Actinomycetota</taxon>
        <taxon>Actinomycetes</taxon>
        <taxon>Streptosporangiales</taxon>
        <taxon>Thermomonosporaceae</taxon>
        <taxon>Actinomadura</taxon>
    </lineage>
</organism>